<evidence type="ECO:0000256" key="1">
    <source>
        <dbReference type="SAM" id="Phobius"/>
    </source>
</evidence>
<keyword evidence="1" id="KW-0472">Membrane</keyword>
<keyword evidence="1" id="KW-0812">Transmembrane</keyword>
<comment type="caution">
    <text evidence="2">The sequence shown here is derived from an EMBL/GenBank/DDBJ whole genome shotgun (WGS) entry which is preliminary data.</text>
</comment>
<evidence type="ECO:0000313" key="2">
    <source>
        <dbReference type="EMBL" id="RDK96594.1"/>
    </source>
</evidence>
<name>A0A370R2G6_9GAMM</name>
<sequence length="51" mass="5805">MSGLLPVSMMLMLSATVSSLSWWAGIHNPWVTLCEFIVCYFISDVTYRIFS</sequence>
<accession>A0A370R2G6</accession>
<evidence type="ECO:0000313" key="3">
    <source>
        <dbReference type="Proteomes" id="UP000254848"/>
    </source>
</evidence>
<gene>
    <name evidence="2" type="ORF">C8D90_10122</name>
</gene>
<feature type="transmembrane region" description="Helical" evidence="1">
    <location>
        <begin position="29"/>
        <end position="50"/>
    </location>
</feature>
<dbReference type="EMBL" id="QRAP01000001">
    <property type="protein sequence ID" value="RDK96594.1"/>
    <property type="molecule type" value="Genomic_DNA"/>
</dbReference>
<organism evidence="2 3">
    <name type="scientific">Enterobacillus tribolii</name>
    <dbReference type="NCBI Taxonomy" id="1487935"/>
    <lineage>
        <taxon>Bacteria</taxon>
        <taxon>Pseudomonadati</taxon>
        <taxon>Pseudomonadota</taxon>
        <taxon>Gammaproteobacteria</taxon>
        <taxon>Enterobacterales</taxon>
        <taxon>Hafniaceae</taxon>
        <taxon>Enterobacillus</taxon>
    </lineage>
</organism>
<reference evidence="2 3" key="1">
    <citation type="submission" date="2018-07" db="EMBL/GenBank/DDBJ databases">
        <title>Genomic Encyclopedia of Type Strains, Phase IV (KMG-IV): sequencing the most valuable type-strain genomes for metagenomic binning, comparative biology and taxonomic classification.</title>
        <authorList>
            <person name="Goeker M."/>
        </authorList>
    </citation>
    <scope>NUCLEOTIDE SEQUENCE [LARGE SCALE GENOMIC DNA]</scope>
    <source>
        <strain evidence="2 3">DSM 103736</strain>
    </source>
</reference>
<protein>
    <submittedName>
        <fullName evidence="2">Uncharacterized protein</fullName>
    </submittedName>
</protein>
<dbReference type="RefSeq" id="WP_162844332.1">
    <property type="nucleotide sequence ID" value="NZ_QRAP01000001.1"/>
</dbReference>
<keyword evidence="1" id="KW-1133">Transmembrane helix</keyword>
<keyword evidence="3" id="KW-1185">Reference proteome</keyword>
<dbReference type="Proteomes" id="UP000254848">
    <property type="component" value="Unassembled WGS sequence"/>
</dbReference>
<proteinExistence type="predicted"/>
<dbReference type="AlphaFoldDB" id="A0A370R2G6"/>